<dbReference type="Gene3D" id="3.40.605.10">
    <property type="entry name" value="Aldehyde Dehydrogenase, Chain A, domain 1"/>
    <property type="match status" value="1"/>
</dbReference>
<sequence length="498" mass="53668">MSTTTLTRGALAAATTDFLGSGTKKLLIDGKWVESRTGETFETIDPATEQVIGRASAAAPEDVDQAVAAARRALESRTWSGMPPHDRTKLLLRIARVLDDHIEEMAQLETLDNGLPIAVTRNFASRLSTVFEYYAGWCTKIYGDTYPSSDQYFNYTIREPVGVCGQIIPWNGPMMMAAWKIAPAIACGNTVVLKPAEQTPLTAIRLGELLLEAGVPDGVVNILTGYGRVAGEALVNHPGVNKIAFTGSTEVGKHILASSARDLKRVTLELGGKSPNIVFDDADIDLAVAGAMRAFCTNSGQVCVAGSRLFVQRGIHDEFLEKLSAAVAQHRVGDPFDTATTMGPLVSEAQFTRVNGYVDIGRADGATVSLGGDRFTGSGYYVRPTIFSGVNNQMRIAREEIFGPVVAVIPFEDEADVLRQGNDTDFGLASGVWTRDIARAHRVARALKAGNVWINTYFMIDPIAPFGGYKQSGLGRELGRQSVDAYTESKTIWINTPG</sequence>
<evidence type="ECO:0000256" key="3">
    <source>
        <dbReference type="ARBA" id="ARBA00023097"/>
    </source>
</evidence>
<evidence type="ECO:0000256" key="4">
    <source>
        <dbReference type="PROSITE-ProRule" id="PRU10007"/>
    </source>
</evidence>
<reference evidence="8" key="1">
    <citation type="submission" date="2017-02" db="EMBL/GenBank/DDBJ databases">
        <authorList>
            <person name="Varghese N."/>
            <person name="Submissions S."/>
        </authorList>
    </citation>
    <scope>NUCLEOTIDE SEQUENCE [LARGE SCALE GENOMIC DNA]</scope>
    <source>
        <strain evidence="8">UM2</strain>
    </source>
</reference>
<dbReference type="FunFam" id="3.40.605.10:FF:000007">
    <property type="entry name" value="NAD/NADP-dependent betaine aldehyde dehydrogenase"/>
    <property type="match status" value="1"/>
</dbReference>
<dbReference type="Proteomes" id="UP000189818">
    <property type="component" value="Unassembled WGS sequence"/>
</dbReference>
<organism evidence="7 8">
    <name type="scientific">Rhizorhabdus histidinilytica</name>
    <dbReference type="NCBI Taxonomy" id="439228"/>
    <lineage>
        <taxon>Bacteria</taxon>
        <taxon>Pseudomonadati</taxon>
        <taxon>Pseudomonadota</taxon>
        <taxon>Alphaproteobacteria</taxon>
        <taxon>Sphingomonadales</taxon>
        <taxon>Sphingomonadaceae</taxon>
        <taxon>Rhizorhabdus</taxon>
    </lineage>
</organism>
<dbReference type="InterPro" id="IPR029510">
    <property type="entry name" value="Ald_DH_CS_GLU"/>
</dbReference>
<dbReference type="FunFam" id="3.40.309.10:FF:000012">
    <property type="entry name" value="Betaine aldehyde dehydrogenase"/>
    <property type="match status" value="1"/>
</dbReference>
<gene>
    <name evidence="7" type="ORF">SAMN06295920_11366</name>
</gene>
<evidence type="ECO:0000256" key="1">
    <source>
        <dbReference type="ARBA" id="ARBA00009986"/>
    </source>
</evidence>
<dbReference type="Pfam" id="PF00171">
    <property type="entry name" value="Aldedh"/>
    <property type="match status" value="1"/>
</dbReference>
<feature type="active site" evidence="4">
    <location>
        <position position="269"/>
    </location>
</feature>
<evidence type="ECO:0000256" key="2">
    <source>
        <dbReference type="ARBA" id="ARBA00023002"/>
    </source>
</evidence>
<dbReference type="OrthoDB" id="9802947at2"/>
<keyword evidence="8" id="KW-1185">Reference proteome</keyword>
<dbReference type="GO" id="GO:0016620">
    <property type="term" value="F:oxidoreductase activity, acting on the aldehyde or oxo group of donors, NAD or NADP as acceptor"/>
    <property type="evidence" value="ECO:0007669"/>
    <property type="project" value="InterPro"/>
</dbReference>
<dbReference type="PANTHER" id="PTHR11699">
    <property type="entry name" value="ALDEHYDE DEHYDROGENASE-RELATED"/>
    <property type="match status" value="1"/>
</dbReference>
<evidence type="ECO:0000313" key="7">
    <source>
        <dbReference type="EMBL" id="SKC05720.1"/>
    </source>
</evidence>
<protein>
    <submittedName>
        <fullName evidence="7">Aldehyde dehydrogenase (Acceptor)</fullName>
    </submittedName>
</protein>
<feature type="domain" description="Aldehyde dehydrogenase" evidence="6">
    <location>
        <begin position="32"/>
        <end position="492"/>
    </location>
</feature>
<keyword evidence="3" id="KW-0558">Oxidation</keyword>
<dbReference type="PROSITE" id="PS00687">
    <property type="entry name" value="ALDEHYDE_DEHYDR_GLU"/>
    <property type="match status" value="1"/>
</dbReference>
<evidence type="ECO:0000256" key="5">
    <source>
        <dbReference type="RuleBase" id="RU003345"/>
    </source>
</evidence>
<keyword evidence="2 5" id="KW-0560">Oxidoreductase</keyword>
<evidence type="ECO:0000313" key="8">
    <source>
        <dbReference type="Proteomes" id="UP000189818"/>
    </source>
</evidence>
<proteinExistence type="inferred from homology"/>
<accession>A0A1T5GBA2</accession>
<dbReference type="InterPro" id="IPR016163">
    <property type="entry name" value="Ald_DH_C"/>
</dbReference>
<dbReference type="AlphaFoldDB" id="A0A1T5GBA2"/>
<dbReference type="InterPro" id="IPR016161">
    <property type="entry name" value="Ald_DH/histidinol_DH"/>
</dbReference>
<comment type="similarity">
    <text evidence="1 5">Belongs to the aldehyde dehydrogenase family.</text>
</comment>
<dbReference type="STRING" id="439228.SAMN06295920_11366"/>
<dbReference type="FunFam" id="3.40.605.10:FF:000026">
    <property type="entry name" value="Aldehyde dehydrogenase, putative"/>
    <property type="match status" value="1"/>
</dbReference>
<dbReference type="InterPro" id="IPR016162">
    <property type="entry name" value="Ald_DH_N"/>
</dbReference>
<dbReference type="RefSeq" id="WP_079650420.1">
    <property type="nucleotide sequence ID" value="NZ_FUYM01000013.1"/>
</dbReference>
<name>A0A1T5GBA2_9SPHN</name>
<dbReference type="SUPFAM" id="SSF53720">
    <property type="entry name" value="ALDH-like"/>
    <property type="match status" value="1"/>
</dbReference>
<dbReference type="Gene3D" id="3.40.309.10">
    <property type="entry name" value="Aldehyde Dehydrogenase, Chain A, domain 2"/>
    <property type="match status" value="1"/>
</dbReference>
<dbReference type="EMBL" id="FUYM01000013">
    <property type="protein sequence ID" value="SKC05720.1"/>
    <property type="molecule type" value="Genomic_DNA"/>
</dbReference>
<evidence type="ECO:0000259" key="6">
    <source>
        <dbReference type="Pfam" id="PF00171"/>
    </source>
</evidence>
<dbReference type="InterPro" id="IPR015590">
    <property type="entry name" value="Aldehyde_DH_dom"/>
</dbReference>